<proteinExistence type="predicted"/>
<dbReference type="RefSeq" id="WP_144697826.1">
    <property type="nucleotide sequence ID" value="NZ_VNJJ01000001.1"/>
</dbReference>
<dbReference type="Pfam" id="PF20434">
    <property type="entry name" value="BD-FAE"/>
    <property type="match status" value="1"/>
</dbReference>
<keyword evidence="1 3" id="KW-0378">Hydrolase</keyword>
<sequence length="268" mass="29369">MFNAENEWIKLWPGDAPLTLGGGEEDIPAIKAFPAEERGRGAVIVIPGGGYSMRAEHEGEPIALWLNRIGISAFVLRYRVAPYRYPCALLDAQRAVRYVRFHAERWGIAADKIAVLGFSAGGHLTASVGTHYDAGNPEAEDPIDRISCRPDAIVPCYPVITMKPPYAHEGSRLNLLGEAPSPELIESFSCETQVTPDTPPTFLWHTTDDDVVPVENALMFAAALGRNKVPYDLHVYETGRHGLGLAEGDPHTATWTDICGLWLKRQGL</sequence>
<dbReference type="PANTHER" id="PTHR48081">
    <property type="entry name" value="AB HYDROLASE SUPERFAMILY PROTEIN C4A8.06C"/>
    <property type="match status" value="1"/>
</dbReference>
<dbReference type="Gene3D" id="3.40.50.1820">
    <property type="entry name" value="alpha/beta hydrolase"/>
    <property type="match status" value="1"/>
</dbReference>
<protein>
    <submittedName>
        <fullName evidence="3">Alpha/beta hydrolase</fullName>
    </submittedName>
</protein>
<dbReference type="InterPro" id="IPR029058">
    <property type="entry name" value="AB_hydrolase_fold"/>
</dbReference>
<evidence type="ECO:0000259" key="2">
    <source>
        <dbReference type="Pfam" id="PF20434"/>
    </source>
</evidence>
<evidence type="ECO:0000313" key="4">
    <source>
        <dbReference type="Proteomes" id="UP000316330"/>
    </source>
</evidence>
<evidence type="ECO:0000256" key="1">
    <source>
        <dbReference type="ARBA" id="ARBA00022801"/>
    </source>
</evidence>
<dbReference type="SUPFAM" id="SSF53474">
    <property type="entry name" value="alpha/beta-Hydrolases"/>
    <property type="match status" value="1"/>
</dbReference>
<comment type="caution">
    <text evidence="3">The sequence shown here is derived from an EMBL/GenBank/DDBJ whole genome shotgun (WGS) entry which is preliminary data.</text>
</comment>
<dbReference type="OrthoDB" id="9794725at2"/>
<dbReference type="AlphaFoldDB" id="A0A559JWV7"/>
<name>A0A559JWV7_9BACL</name>
<dbReference type="InterPro" id="IPR050300">
    <property type="entry name" value="GDXG_lipolytic_enzyme"/>
</dbReference>
<dbReference type="GO" id="GO:0016787">
    <property type="term" value="F:hydrolase activity"/>
    <property type="evidence" value="ECO:0007669"/>
    <property type="project" value="UniProtKB-KW"/>
</dbReference>
<feature type="domain" description="BD-FAE-like" evidence="2">
    <location>
        <begin position="40"/>
        <end position="224"/>
    </location>
</feature>
<dbReference type="PANTHER" id="PTHR48081:SF6">
    <property type="entry name" value="PEPTIDASE S9 PROLYL OLIGOPEPTIDASE CATALYTIC DOMAIN-CONTAINING PROTEIN"/>
    <property type="match status" value="1"/>
</dbReference>
<evidence type="ECO:0000313" key="3">
    <source>
        <dbReference type="EMBL" id="TVY04371.1"/>
    </source>
</evidence>
<organism evidence="3 4">
    <name type="scientific">Cohnella terricola</name>
    <dbReference type="NCBI Taxonomy" id="1289167"/>
    <lineage>
        <taxon>Bacteria</taxon>
        <taxon>Bacillati</taxon>
        <taxon>Bacillota</taxon>
        <taxon>Bacilli</taxon>
        <taxon>Bacillales</taxon>
        <taxon>Paenibacillaceae</taxon>
        <taxon>Cohnella</taxon>
    </lineage>
</organism>
<reference evidence="3 4" key="1">
    <citation type="submission" date="2019-07" db="EMBL/GenBank/DDBJ databases">
        <authorList>
            <person name="Kim J."/>
        </authorList>
    </citation>
    <scope>NUCLEOTIDE SEQUENCE [LARGE SCALE GENOMIC DNA]</scope>
    <source>
        <strain evidence="3 4">G13</strain>
    </source>
</reference>
<dbReference type="Proteomes" id="UP000316330">
    <property type="component" value="Unassembled WGS sequence"/>
</dbReference>
<keyword evidence="4" id="KW-1185">Reference proteome</keyword>
<accession>A0A559JWV7</accession>
<gene>
    <name evidence="3" type="ORF">FPZ45_01940</name>
</gene>
<dbReference type="InterPro" id="IPR049492">
    <property type="entry name" value="BD-FAE-like_dom"/>
</dbReference>
<dbReference type="EMBL" id="VNJJ01000001">
    <property type="protein sequence ID" value="TVY04371.1"/>
    <property type="molecule type" value="Genomic_DNA"/>
</dbReference>